<accession>A0ABY1MLG3</accession>
<name>A0ABY1MLG3_9PROT</name>
<reference evidence="2 3" key="1">
    <citation type="submission" date="2017-03" db="EMBL/GenBank/DDBJ databases">
        <authorList>
            <person name="Regsiter A."/>
            <person name="William W."/>
        </authorList>
    </citation>
    <scope>NUCLEOTIDE SEQUENCE [LARGE SCALE GENOMIC DNA]</scope>
    <source>
        <strain evidence="2">PRJEB5721</strain>
    </source>
</reference>
<organism evidence="2 3">
    <name type="scientific">Acidithiobacillus ferrivorans</name>
    <dbReference type="NCBI Taxonomy" id="160808"/>
    <lineage>
        <taxon>Bacteria</taxon>
        <taxon>Pseudomonadati</taxon>
        <taxon>Pseudomonadota</taxon>
        <taxon>Acidithiobacillia</taxon>
        <taxon>Acidithiobacillales</taxon>
        <taxon>Acidithiobacillaceae</taxon>
        <taxon>Acidithiobacillus</taxon>
    </lineage>
</organism>
<feature type="compositionally biased region" description="Basic and acidic residues" evidence="1">
    <location>
        <begin position="7"/>
        <end position="22"/>
    </location>
</feature>
<evidence type="ECO:0000313" key="2">
    <source>
        <dbReference type="EMBL" id="SMH64602.1"/>
    </source>
</evidence>
<protein>
    <submittedName>
        <fullName evidence="2">Uncharacterized protein</fullName>
    </submittedName>
</protein>
<gene>
    <name evidence="2" type="ORF">AFERRI_10636</name>
</gene>
<evidence type="ECO:0000256" key="1">
    <source>
        <dbReference type="SAM" id="MobiDB-lite"/>
    </source>
</evidence>
<sequence>MVATARVSHDSHDSHAHEVATDLILRKEVQRELENVI</sequence>
<dbReference type="Proteomes" id="UP000193925">
    <property type="component" value="Chromosome AFERRI"/>
</dbReference>
<dbReference type="EMBL" id="LT841305">
    <property type="protein sequence ID" value="SMH64602.1"/>
    <property type="molecule type" value="Genomic_DNA"/>
</dbReference>
<feature type="region of interest" description="Disordered" evidence="1">
    <location>
        <begin position="1"/>
        <end position="22"/>
    </location>
</feature>
<evidence type="ECO:0000313" key="3">
    <source>
        <dbReference type="Proteomes" id="UP000193925"/>
    </source>
</evidence>
<proteinExistence type="predicted"/>
<keyword evidence="3" id="KW-1185">Reference proteome</keyword>